<organism evidence="8 9">
    <name type="scientific">Vermiconidia calcicola</name>
    <dbReference type="NCBI Taxonomy" id="1690605"/>
    <lineage>
        <taxon>Eukaryota</taxon>
        <taxon>Fungi</taxon>
        <taxon>Dikarya</taxon>
        <taxon>Ascomycota</taxon>
        <taxon>Pezizomycotina</taxon>
        <taxon>Dothideomycetes</taxon>
        <taxon>Dothideomycetidae</taxon>
        <taxon>Mycosphaerellales</taxon>
        <taxon>Extremaceae</taxon>
        <taxon>Vermiconidia</taxon>
    </lineage>
</organism>
<evidence type="ECO:0000256" key="5">
    <source>
        <dbReference type="SAM" id="MobiDB-lite"/>
    </source>
</evidence>
<evidence type="ECO:0000256" key="1">
    <source>
        <dbReference type="ARBA" id="ARBA00004116"/>
    </source>
</evidence>
<proteinExistence type="predicted"/>
<dbReference type="InterPro" id="IPR000727">
    <property type="entry name" value="T_SNARE_dom"/>
</dbReference>
<reference evidence="8 9" key="1">
    <citation type="submission" date="2023-06" db="EMBL/GenBank/DDBJ databases">
        <title>Black Yeasts Isolated from many extreme environments.</title>
        <authorList>
            <person name="Coleine C."/>
            <person name="Stajich J.E."/>
            <person name="Selbmann L."/>
        </authorList>
    </citation>
    <scope>NUCLEOTIDE SEQUENCE [LARGE SCALE GENOMIC DNA]</scope>
    <source>
        <strain evidence="8 9">CCFEE 5887</strain>
    </source>
</reference>
<feature type="domain" description="PX" evidence="7">
    <location>
        <begin position="29"/>
        <end position="144"/>
    </location>
</feature>
<dbReference type="Proteomes" id="UP001345827">
    <property type="component" value="Unassembled WGS sequence"/>
</dbReference>
<dbReference type="SUPFAM" id="SSF64268">
    <property type="entry name" value="PX domain"/>
    <property type="match status" value="1"/>
</dbReference>
<evidence type="ECO:0000256" key="4">
    <source>
        <dbReference type="ARBA" id="ARBA00054927"/>
    </source>
</evidence>
<protein>
    <recommendedName>
        <fullName evidence="10">PX domain-containing protein</fullName>
    </recommendedName>
</protein>
<evidence type="ECO:0000313" key="9">
    <source>
        <dbReference type="Proteomes" id="UP001345827"/>
    </source>
</evidence>
<evidence type="ECO:0000256" key="3">
    <source>
        <dbReference type="ARBA" id="ARBA00023054"/>
    </source>
</evidence>
<dbReference type="GO" id="GO:0016192">
    <property type="term" value="P:vesicle-mediated transport"/>
    <property type="evidence" value="ECO:0007669"/>
    <property type="project" value="UniProtKB-ARBA"/>
</dbReference>
<dbReference type="SUPFAM" id="SSF58038">
    <property type="entry name" value="SNARE fusion complex"/>
    <property type="match status" value="1"/>
</dbReference>
<dbReference type="InterPro" id="IPR001683">
    <property type="entry name" value="PX_dom"/>
</dbReference>
<dbReference type="Pfam" id="PF00787">
    <property type="entry name" value="PX"/>
    <property type="match status" value="1"/>
</dbReference>
<dbReference type="Gene3D" id="1.20.5.110">
    <property type="match status" value="1"/>
</dbReference>
<keyword evidence="2" id="KW-0926">Vacuole</keyword>
<feature type="domain" description="T-SNARE coiled-coil homology" evidence="6">
    <location>
        <begin position="325"/>
        <end position="387"/>
    </location>
</feature>
<dbReference type="SMART" id="SM00312">
    <property type="entry name" value="PX"/>
    <property type="match status" value="1"/>
</dbReference>
<evidence type="ECO:0000259" key="6">
    <source>
        <dbReference type="PROSITE" id="PS50192"/>
    </source>
</evidence>
<evidence type="ECO:0000259" key="7">
    <source>
        <dbReference type="PROSITE" id="PS50195"/>
    </source>
</evidence>
<comment type="function">
    <text evidence="4">Essential for proper morphogenesis of the vacuole. May exist as structural reinforcement on the surface of the vacuolar membrane and be required for maintenance against rupture by osmotic pressure.</text>
</comment>
<evidence type="ECO:0000313" key="8">
    <source>
        <dbReference type="EMBL" id="KAK5538413.1"/>
    </source>
</evidence>
<dbReference type="CDD" id="cd06897">
    <property type="entry name" value="PX_SNARE"/>
    <property type="match status" value="1"/>
</dbReference>
<dbReference type="FunFam" id="1.20.5.110:FF:000058">
    <property type="entry name" value="VAM7p Vacuolar SNARE protein"/>
    <property type="match status" value="1"/>
</dbReference>
<dbReference type="GO" id="GO:0007034">
    <property type="term" value="P:vacuolar transport"/>
    <property type="evidence" value="ECO:0007669"/>
    <property type="project" value="UniProtKB-ARBA"/>
</dbReference>
<comment type="caution">
    <text evidence="8">The sequence shown here is derived from an EMBL/GenBank/DDBJ whole genome shotgun (WGS) entry which is preliminary data.</text>
</comment>
<dbReference type="EMBL" id="JAXLQG010000006">
    <property type="protein sequence ID" value="KAK5538413.1"/>
    <property type="molecule type" value="Genomic_DNA"/>
</dbReference>
<dbReference type="AlphaFoldDB" id="A0AAV9QDD9"/>
<accession>A0AAV9QDD9</accession>
<dbReference type="InterPro" id="IPR036871">
    <property type="entry name" value="PX_dom_sf"/>
</dbReference>
<feature type="region of interest" description="Disordered" evidence="5">
    <location>
        <begin position="82"/>
        <end position="104"/>
    </location>
</feature>
<evidence type="ECO:0000256" key="2">
    <source>
        <dbReference type="ARBA" id="ARBA00022554"/>
    </source>
</evidence>
<dbReference type="CDD" id="cd15858">
    <property type="entry name" value="SNARE_VAM7"/>
    <property type="match status" value="1"/>
</dbReference>
<dbReference type="GO" id="GO:0035091">
    <property type="term" value="F:phosphatidylinositol binding"/>
    <property type="evidence" value="ECO:0007669"/>
    <property type="project" value="InterPro"/>
</dbReference>
<dbReference type="PROSITE" id="PS50192">
    <property type="entry name" value="T_SNARE"/>
    <property type="match status" value="1"/>
</dbReference>
<keyword evidence="3" id="KW-0175">Coiled coil</keyword>
<dbReference type="PANTHER" id="PTHR22775">
    <property type="entry name" value="SORTING NEXIN"/>
    <property type="match status" value="1"/>
</dbReference>
<comment type="subcellular location">
    <subcellularLocation>
        <location evidence="1">Vacuole</location>
    </subcellularLocation>
</comment>
<dbReference type="GO" id="GO:0097576">
    <property type="term" value="P:vacuole fusion"/>
    <property type="evidence" value="ECO:0007669"/>
    <property type="project" value="UniProtKB-ARBA"/>
</dbReference>
<name>A0AAV9QDD9_9PEZI</name>
<dbReference type="GO" id="GO:0000329">
    <property type="term" value="C:fungal-type vacuole membrane"/>
    <property type="evidence" value="ECO:0007669"/>
    <property type="project" value="UniProtKB-ARBA"/>
</dbReference>
<gene>
    <name evidence="8" type="ORF">LTR25_003955</name>
</gene>
<sequence length="388" mass="42941">MKRSFSDGLMQRQLRHYNAFDILSQPDMAPQVEISIPNTTVSSTSKPYTIYNITLRLPLRSFTVQKRYSDFLDLHTGLTDQVGSPPPASLPAKSWFSKTTSNPQLTEERRQALETYLKTINETDDARWRTTSVWRAFLNLPSSFASQTSSKAGALHSVITGPGGGGAPIADPVMWLDCHRDLKAQLQDARLNLTNRDQASTVQVQHEAGAAAKSSLVKAGTMIKALEEGLANIQKSSEGWGGQKLGEGEIRRRKDLIASAQKDKDGLENLLNAMATKSKLDTAVASMQETQSLMGTKPKAGGRVLGKETAETRELDNQGVLQLQKQKMADQDLDVDELRKIVQRQKELGIAINQELEVQNEMLRMVDEDVDRVQGKINIAKRRIGKIS</sequence>
<dbReference type="Gene3D" id="3.30.1520.10">
    <property type="entry name" value="Phox-like domain"/>
    <property type="match status" value="1"/>
</dbReference>
<dbReference type="PANTHER" id="PTHR22775:SF3">
    <property type="entry name" value="SORTING NEXIN-13"/>
    <property type="match status" value="1"/>
</dbReference>
<keyword evidence="9" id="KW-1185">Reference proteome</keyword>
<dbReference type="PROSITE" id="PS50195">
    <property type="entry name" value="PX"/>
    <property type="match status" value="1"/>
</dbReference>
<evidence type="ECO:0008006" key="10">
    <source>
        <dbReference type="Google" id="ProtNLM"/>
    </source>
</evidence>